<evidence type="ECO:0000259" key="10">
    <source>
        <dbReference type="PROSITE" id="PS51779"/>
    </source>
</evidence>
<feature type="transmembrane region" description="Helical" evidence="9">
    <location>
        <begin position="27"/>
        <end position="49"/>
    </location>
</feature>
<dbReference type="PANTHER" id="PTHR35851:SF1">
    <property type="entry name" value="CELL DIVISION PROTEIN FTSQ"/>
    <property type="match status" value="1"/>
</dbReference>
<dbReference type="GO" id="GO:0090529">
    <property type="term" value="P:cell septum assembly"/>
    <property type="evidence" value="ECO:0007669"/>
    <property type="project" value="InterPro"/>
</dbReference>
<dbReference type="InterPro" id="IPR026579">
    <property type="entry name" value="FtsQ"/>
</dbReference>
<keyword evidence="6 9" id="KW-1133">Transmembrane helix</keyword>
<comment type="function">
    <text evidence="9">Essential cell division protein.</text>
</comment>
<protein>
    <recommendedName>
        <fullName evidence="9">Cell division protein FtsQ</fullName>
    </recommendedName>
</protein>
<sequence>MQQVMRRADPAPSRLSYRMQRMMLTPLVRGLLRIGLPFAITIAAGGIYLSDEARVDNIRLAVSDIRHKIESRPEFMVKLMAVDGAGPEIAEDIREIVGIDFPVSSFDLSLEEIRSTILELPAVADASVRIKPGGVLQVDLKERVPVMLWRSAQGLVLLDAEGNYVGEATARAAHKDLPVVAGAGADRAVGEAMRLLAAAGPLTPRIRGLVRMGERRWDMVLDRGQRILLPVDNPVQALDRVLVLNQSNDMMARDLAHVDMRIAARPTIRMNADAVAEWWRIKKISAGD</sequence>
<dbReference type="GO" id="GO:0043093">
    <property type="term" value="P:FtsZ-dependent cytokinesis"/>
    <property type="evidence" value="ECO:0007669"/>
    <property type="project" value="UniProtKB-UniRule"/>
</dbReference>
<dbReference type="Gene3D" id="3.40.50.11690">
    <property type="entry name" value="Cell division protein FtsQ/DivIB"/>
    <property type="match status" value="1"/>
</dbReference>
<keyword evidence="5 9" id="KW-0812">Transmembrane</keyword>
<dbReference type="InterPro" id="IPR045335">
    <property type="entry name" value="FtsQ_C_sf"/>
</dbReference>
<name>A0A4S3M7I9_9RHOB</name>
<keyword evidence="2 9" id="KW-1003">Cell membrane</keyword>
<dbReference type="Pfam" id="PF08478">
    <property type="entry name" value="POTRA_1"/>
    <property type="match status" value="1"/>
</dbReference>
<dbReference type="Pfam" id="PF03799">
    <property type="entry name" value="FtsQ_DivIB_C"/>
    <property type="match status" value="1"/>
</dbReference>
<evidence type="ECO:0000313" key="11">
    <source>
        <dbReference type="EMBL" id="THD73320.1"/>
    </source>
</evidence>
<dbReference type="OrthoDB" id="9783091at2"/>
<keyword evidence="4 9" id="KW-0132">Cell division</keyword>
<dbReference type="PROSITE" id="PS51779">
    <property type="entry name" value="POTRA"/>
    <property type="match status" value="1"/>
</dbReference>
<gene>
    <name evidence="9" type="primary">ftsQ</name>
    <name evidence="11" type="ORF">E7681_11520</name>
</gene>
<evidence type="ECO:0000256" key="2">
    <source>
        <dbReference type="ARBA" id="ARBA00022475"/>
    </source>
</evidence>
<organism evidence="11 12">
    <name type="scientific">Thalassobius vesicularis</name>
    <dbReference type="NCBI Taxonomy" id="1294297"/>
    <lineage>
        <taxon>Bacteria</taxon>
        <taxon>Pseudomonadati</taxon>
        <taxon>Pseudomonadota</taxon>
        <taxon>Alphaproteobacteria</taxon>
        <taxon>Rhodobacterales</taxon>
        <taxon>Roseobacteraceae</taxon>
        <taxon>Thalassovita</taxon>
    </lineage>
</organism>
<reference evidence="11 12" key="1">
    <citation type="submission" date="2019-04" db="EMBL/GenBank/DDBJ databases">
        <title>Draft genome sequence of Youngimonas vesicularis.</title>
        <authorList>
            <person name="Hameed A."/>
        </authorList>
    </citation>
    <scope>NUCLEOTIDE SEQUENCE [LARGE SCALE GENOMIC DNA]</scope>
    <source>
        <strain evidence="11 12">CC-AMW-E</strain>
    </source>
</reference>
<dbReference type="AlphaFoldDB" id="A0A4S3M7I9"/>
<keyword evidence="3 9" id="KW-0997">Cell inner membrane</keyword>
<comment type="subcellular location">
    <subcellularLocation>
        <location evidence="9">Cell inner membrane</location>
        <topology evidence="9">Single-pass type II membrane protein</topology>
    </subcellularLocation>
    <subcellularLocation>
        <location evidence="1">Membrane</location>
    </subcellularLocation>
    <text evidence="9">Localizes to the division septum.</text>
</comment>
<evidence type="ECO:0000256" key="1">
    <source>
        <dbReference type="ARBA" id="ARBA00004370"/>
    </source>
</evidence>
<evidence type="ECO:0000256" key="6">
    <source>
        <dbReference type="ARBA" id="ARBA00022989"/>
    </source>
</evidence>
<dbReference type="InterPro" id="IPR013685">
    <property type="entry name" value="POTRA_FtsQ_type"/>
</dbReference>
<evidence type="ECO:0000256" key="4">
    <source>
        <dbReference type="ARBA" id="ARBA00022618"/>
    </source>
</evidence>
<comment type="similarity">
    <text evidence="9">Belongs to the FtsQ/DivIB family. FtsQ subfamily.</text>
</comment>
<proteinExistence type="inferred from homology"/>
<dbReference type="EMBL" id="SSMD01000005">
    <property type="protein sequence ID" value="THD73320.1"/>
    <property type="molecule type" value="Genomic_DNA"/>
</dbReference>
<dbReference type="InterPro" id="IPR034746">
    <property type="entry name" value="POTRA"/>
</dbReference>
<dbReference type="GO" id="GO:0032153">
    <property type="term" value="C:cell division site"/>
    <property type="evidence" value="ECO:0007669"/>
    <property type="project" value="UniProtKB-UniRule"/>
</dbReference>
<feature type="domain" description="POTRA" evidence="10">
    <location>
        <begin position="75"/>
        <end position="143"/>
    </location>
</feature>
<keyword evidence="7 9" id="KW-0472">Membrane</keyword>
<evidence type="ECO:0000256" key="8">
    <source>
        <dbReference type="ARBA" id="ARBA00023306"/>
    </source>
</evidence>
<dbReference type="InterPro" id="IPR005548">
    <property type="entry name" value="Cell_div_FtsQ/DivIB_C"/>
</dbReference>
<dbReference type="RefSeq" id="WP_136339449.1">
    <property type="nucleotide sequence ID" value="NZ_SSMD01000005.1"/>
</dbReference>
<accession>A0A4S3M7I9</accession>
<dbReference type="HAMAP" id="MF_00911">
    <property type="entry name" value="FtsQ_subfam"/>
    <property type="match status" value="1"/>
</dbReference>
<evidence type="ECO:0000256" key="7">
    <source>
        <dbReference type="ARBA" id="ARBA00023136"/>
    </source>
</evidence>
<evidence type="ECO:0000256" key="3">
    <source>
        <dbReference type="ARBA" id="ARBA00022519"/>
    </source>
</evidence>
<keyword evidence="8 9" id="KW-0131">Cell cycle</keyword>
<evidence type="ECO:0000256" key="5">
    <source>
        <dbReference type="ARBA" id="ARBA00022692"/>
    </source>
</evidence>
<dbReference type="PANTHER" id="PTHR35851">
    <property type="entry name" value="CELL DIVISION PROTEIN FTSQ"/>
    <property type="match status" value="1"/>
</dbReference>
<evidence type="ECO:0000256" key="9">
    <source>
        <dbReference type="HAMAP-Rule" id="MF_00911"/>
    </source>
</evidence>
<dbReference type="Proteomes" id="UP000306113">
    <property type="component" value="Unassembled WGS sequence"/>
</dbReference>
<comment type="caution">
    <text evidence="11">The sequence shown here is derived from an EMBL/GenBank/DDBJ whole genome shotgun (WGS) entry which is preliminary data.</text>
</comment>
<keyword evidence="12" id="KW-1185">Reference proteome</keyword>
<dbReference type="GO" id="GO:0005886">
    <property type="term" value="C:plasma membrane"/>
    <property type="evidence" value="ECO:0007669"/>
    <property type="project" value="UniProtKB-SubCell"/>
</dbReference>
<evidence type="ECO:0000313" key="12">
    <source>
        <dbReference type="Proteomes" id="UP000306113"/>
    </source>
</evidence>